<dbReference type="InterPro" id="IPR035595">
    <property type="entry name" value="UDP_glycos_trans_CS"/>
</dbReference>
<accession>A0A2Z2PDL1</accession>
<evidence type="ECO:0000256" key="3">
    <source>
        <dbReference type="RuleBase" id="RU003718"/>
    </source>
</evidence>
<dbReference type="Gene3D" id="3.40.50.2000">
    <property type="entry name" value="Glycogen Phosphorylase B"/>
    <property type="match status" value="2"/>
</dbReference>
<dbReference type="AlphaFoldDB" id="A0A2Z2PDL1"/>
<evidence type="ECO:0000256" key="1">
    <source>
        <dbReference type="ARBA" id="ARBA00009995"/>
    </source>
</evidence>
<evidence type="ECO:0000256" key="4">
    <source>
        <dbReference type="RuleBase" id="RU362057"/>
    </source>
</evidence>
<comment type="similarity">
    <text evidence="1 3">Belongs to the UDP-glycosyltransferase family.</text>
</comment>
<evidence type="ECO:0000259" key="5">
    <source>
        <dbReference type="Pfam" id="PF26168"/>
    </source>
</evidence>
<organism evidence="6">
    <name type="scientific">Ginkgo biloba</name>
    <name type="common">Ginkgo</name>
    <name type="synonym">Maidenhair tree</name>
    <dbReference type="NCBI Taxonomy" id="3311"/>
    <lineage>
        <taxon>Eukaryota</taxon>
        <taxon>Viridiplantae</taxon>
        <taxon>Streptophyta</taxon>
        <taxon>Embryophyta</taxon>
        <taxon>Tracheophyta</taxon>
        <taxon>Spermatophyta</taxon>
        <taxon>Ginkgoidae</taxon>
        <taxon>Ginkgoales</taxon>
        <taxon>Ginkgoaceae</taxon>
        <taxon>Ginkgo</taxon>
    </lineage>
</organism>
<proteinExistence type="evidence at transcript level"/>
<dbReference type="PANTHER" id="PTHR48044:SF3">
    <property type="entry name" value="UDP-GLYCOSYLTRANSFERASE 91C1-LIKE"/>
    <property type="match status" value="1"/>
</dbReference>
<dbReference type="Pfam" id="PF00201">
    <property type="entry name" value="UDPGT"/>
    <property type="match status" value="1"/>
</dbReference>
<dbReference type="EMBL" id="KY274815">
    <property type="protein sequence ID" value="ASK39403.1"/>
    <property type="molecule type" value="mRNA"/>
</dbReference>
<gene>
    <name evidence="6" type="primary">UGT4</name>
</gene>
<dbReference type="GO" id="GO:0008194">
    <property type="term" value="F:UDP-glycosyltransferase activity"/>
    <property type="evidence" value="ECO:0007669"/>
    <property type="project" value="InterPro"/>
</dbReference>
<dbReference type="Pfam" id="PF26168">
    <property type="entry name" value="Glyco_transf_N"/>
    <property type="match status" value="1"/>
</dbReference>
<dbReference type="InterPro" id="IPR058980">
    <property type="entry name" value="Glyco_transf_N"/>
</dbReference>
<dbReference type="PANTHER" id="PTHR48044">
    <property type="entry name" value="GLYCOSYLTRANSFERASE"/>
    <property type="match status" value="1"/>
</dbReference>
<sequence>MSIMELSSWSSDSGKTRQLHVMMFPWLAHGHISPFVELSKRLAHKGINISFLSTPQNIAKIRPSFADYQNTPGINVQLLELPLPFVKGLPPVIESTADLPTHLMPLLLEAVNGLEKPFERLLHELSPDCVLFDFAQDWAPSVASKLGIPTIFFIIYGAAYFSYDFSPSRGEDKQFRVEDLIIPPPGYPSSAVSLRLSEAFPRINAFYGNDYRQDMRIIDHVLRCYDGQAIAIKSCYELEGKFIEYFEKVTGKQVFSVGPLLPDDLNGHRPGLTYKDLSESDTHWSRWLEKQAPSSVVFASFGSEYFLSKEQIRELTLGLEESQLPFVLVLRVPSYSEEGIHEDQQRQVSASLPEGFESRIQNKGFIISGWAPQKEILSHPSTGAFLTHCGWSSLMEGMGLGLPLIALPMQLDQGLNARLIAEELKVGVEVGRAIDGSFSRDEVCKAVRMVMVEDDGREVRSKAKQMGDLFRTSILPTNGSQSRYIDKFIIHLLSFKKKI</sequence>
<dbReference type="InterPro" id="IPR002213">
    <property type="entry name" value="UDP_glucos_trans"/>
</dbReference>
<dbReference type="SUPFAM" id="SSF53756">
    <property type="entry name" value="UDP-Glycosyltransferase/glycogen phosphorylase"/>
    <property type="match status" value="1"/>
</dbReference>
<protein>
    <recommendedName>
        <fullName evidence="4">Glycosyltransferase</fullName>
        <ecNumber evidence="4">2.4.1.-</ecNumber>
    </recommendedName>
</protein>
<evidence type="ECO:0000256" key="2">
    <source>
        <dbReference type="ARBA" id="ARBA00022679"/>
    </source>
</evidence>
<keyword evidence="3" id="KW-0328">Glycosyltransferase</keyword>
<dbReference type="OMA" id="CCHDSNE"/>
<evidence type="ECO:0000313" key="6">
    <source>
        <dbReference type="EMBL" id="ASK39403.1"/>
    </source>
</evidence>
<keyword evidence="2 3" id="KW-0808">Transferase</keyword>
<dbReference type="CDD" id="cd03784">
    <property type="entry name" value="GT1_Gtf-like"/>
    <property type="match status" value="1"/>
</dbReference>
<reference evidence="6" key="1">
    <citation type="submission" date="2016-11" db="EMBL/GenBank/DDBJ databases">
        <title>identification of UGTs in Ginkgo biloba.</title>
        <authorList>
            <person name="Pang Y."/>
            <person name="Shen G."/>
            <person name="Su X."/>
        </authorList>
    </citation>
    <scope>NUCLEOTIDE SEQUENCE</scope>
</reference>
<name>A0A2Z2PDL1_GINBI</name>
<dbReference type="GO" id="GO:1901137">
    <property type="term" value="P:carbohydrate derivative biosynthetic process"/>
    <property type="evidence" value="ECO:0007669"/>
    <property type="project" value="UniProtKB-ARBA"/>
</dbReference>
<feature type="domain" description="Glycosyltransferase N-terminal" evidence="5">
    <location>
        <begin position="19"/>
        <end position="129"/>
    </location>
</feature>
<dbReference type="FunFam" id="3.40.50.2000:FF:000037">
    <property type="entry name" value="Glycosyltransferase"/>
    <property type="match status" value="1"/>
</dbReference>
<dbReference type="EC" id="2.4.1.-" evidence="4"/>
<dbReference type="PROSITE" id="PS00375">
    <property type="entry name" value="UDPGT"/>
    <property type="match status" value="1"/>
</dbReference>